<dbReference type="InterPro" id="IPR013698">
    <property type="entry name" value="Squalene_epoxidase"/>
</dbReference>
<dbReference type="AlphaFoldDB" id="A0A1Y1WP09"/>
<keyword evidence="6 9" id="KW-0274">FAD</keyword>
<comment type="catalytic activity">
    <reaction evidence="9">
        <text>squalene + reduced [NADPH--hemoprotein reductase] + O2 = (S)-2,3-epoxysqualene + oxidized [NADPH--hemoprotein reductase] + H2O + H(+)</text>
        <dbReference type="Rhea" id="RHEA:25282"/>
        <dbReference type="Rhea" id="RHEA-COMP:11964"/>
        <dbReference type="Rhea" id="RHEA-COMP:11965"/>
        <dbReference type="ChEBI" id="CHEBI:15377"/>
        <dbReference type="ChEBI" id="CHEBI:15378"/>
        <dbReference type="ChEBI" id="CHEBI:15379"/>
        <dbReference type="ChEBI" id="CHEBI:15440"/>
        <dbReference type="ChEBI" id="CHEBI:15441"/>
        <dbReference type="ChEBI" id="CHEBI:57618"/>
        <dbReference type="ChEBI" id="CHEBI:58210"/>
        <dbReference type="EC" id="1.14.14.17"/>
    </reaction>
</comment>
<reference evidence="11 12" key="1">
    <citation type="submission" date="2016-07" db="EMBL/GenBank/DDBJ databases">
        <title>Pervasive Adenine N6-methylation of Active Genes in Fungi.</title>
        <authorList>
            <consortium name="DOE Joint Genome Institute"/>
            <person name="Mondo S.J."/>
            <person name="Dannebaum R.O."/>
            <person name="Kuo R.C."/>
            <person name="Labutti K."/>
            <person name="Haridas S."/>
            <person name="Kuo A."/>
            <person name="Salamov A."/>
            <person name="Ahrendt S.R."/>
            <person name="Lipzen A."/>
            <person name="Sullivan W."/>
            <person name="Andreopoulos W.B."/>
            <person name="Clum A."/>
            <person name="Lindquist E."/>
            <person name="Daum C."/>
            <person name="Ramamoorthy G.K."/>
            <person name="Gryganskyi A."/>
            <person name="Culley D."/>
            <person name="Magnuson J.K."/>
            <person name="James T.Y."/>
            <person name="O'Malley M.A."/>
            <person name="Stajich J.E."/>
            <person name="Spatafora J.W."/>
            <person name="Visel A."/>
            <person name="Grigoriev I.V."/>
        </authorList>
    </citation>
    <scope>NUCLEOTIDE SEQUENCE [LARGE SCALE GENOMIC DNA]</scope>
    <source>
        <strain evidence="11 12">ATCC 12442</strain>
    </source>
</reference>
<evidence type="ECO:0000256" key="2">
    <source>
        <dbReference type="ARBA" id="ARBA00004154"/>
    </source>
</evidence>
<comment type="similarity">
    <text evidence="3 9">Belongs to the squalene monooxygenase family.</text>
</comment>
<dbReference type="GO" id="GO:0050660">
    <property type="term" value="F:flavin adenine dinucleotide binding"/>
    <property type="evidence" value="ECO:0007669"/>
    <property type="project" value="UniProtKB-UniRule"/>
</dbReference>
<dbReference type="Gene3D" id="3.50.50.60">
    <property type="entry name" value="FAD/NAD(P)-binding domain"/>
    <property type="match status" value="1"/>
</dbReference>
<comment type="function">
    <text evidence="9">Catalyzes the stereospecific oxidation of squalene to (S)-2,3-epoxysqualene, and is considered to be a rate-limiting enzyme in steroid biosynthesis.</text>
</comment>
<evidence type="ECO:0000256" key="1">
    <source>
        <dbReference type="ARBA" id="ARBA00001974"/>
    </source>
</evidence>
<evidence type="ECO:0000256" key="4">
    <source>
        <dbReference type="ARBA" id="ARBA00012312"/>
    </source>
</evidence>
<dbReference type="RefSeq" id="XP_040748207.1">
    <property type="nucleotide sequence ID" value="XM_040886373.1"/>
</dbReference>
<evidence type="ECO:0000256" key="3">
    <source>
        <dbReference type="ARBA" id="ARBA00008802"/>
    </source>
</evidence>
<dbReference type="GO" id="GO:0004506">
    <property type="term" value="F:squalene monooxygenase activity"/>
    <property type="evidence" value="ECO:0007669"/>
    <property type="project" value="UniProtKB-UniRule"/>
</dbReference>
<feature type="domain" description="Squalene epoxidase" evidence="10">
    <location>
        <begin position="217"/>
        <end position="253"/>
    </location>
</feature>
<dbReference type="InterPro" id="IPR040125">
    <property type="entry name" value="Squalene_monox"/>
</dbReference>
<organism evidence="11 12">
    <name type="scientific">Linderina pennispora</name>
    <dbReference type="NCBI Taxonomy" id="61395"/>
    <lineage>
        <taxon>Eukaryota</taxon>
        <taxon>Fungi</taxon>
        <taxon>Fungi incertae sedis</taxon>
        <taxon>Zoopagomycota</taxon>
        <taxon>Kickxellomycotina</taxon>
        <taxon>Kickxellomycetes</taxon>
        <taxon>Kickxellales</taxon>
        <taxon>Kickxellaceae</taxon>
        <taxon>Linderina</taxon>
    </lineage>
</organism>
<name>A0A1Y1WP09_9FUNG</name>
<evidence type="ECO:0000256" key="7">
    <source>
        <dbReference type="ARBA" id="ARBA00023002"/>
    </source>
</evidence>
<evidence type="ECO:0000256" key="6">
    <source>
        <dbReference type="ARBA" id="ARBA00022827"/>
    </source>
</evidence>
<dbReference type="GO" id="GO:0006696">
    <property type="term" value="P:ergosterol biosynthetic process"/>
    <property type="evidence" value="ECO:0007669"/>
    <property type="project" value="TreeGrafter"/>
</dbReference>
<evidence type="ECO:0000256" key="8">
    <source>
        <dbReference type="ARBA" id="ARBA00023136"/>
    </source>
</evidence>
<evidence type="ECO:0000256" key="9">
    <source>
        <dbReference type="RuleBase" id="RU367121"/>
    </source>
</evidence>
<comment type="cofactor">
    <cofactor evidence="1 9">
        <name>FAD</name>
        <dbReference type="ChEBI" id="CHEBI:57692"/>
    </cofactor>
</comment>
<protein>
    <recommendedName>
        <fullName evidence="4 9">Squalene monooxygenase</fullName>
        <ecNumber evidence="4 9">1.14.14.17</ecNumber>
    </recommendedName>
</protein>
<keyword evidence="7 9" id="KW-0560">Oxidoreductase</keyword>
<evidence type="ECO:0000313" key="11">
    <source>
        <dbReference type="EMBL" id="ORX74996.1"/>
    </source>
</evidence>
<evidence type="ECO:0000313" key="12">
    <source>
        <dbReference type="Proteomes" id="UP000193922"/>
    </source>
</evidence>
<keyword evidence="9" id="KW-0812">Transmembrane</keyword>
<dbReference type="PANTHER" id="PTHR10835">
    <property type="entry name" value="SQUALENE MONOOXYGENASE"/>
    <property type="match status" value="1"/>
</dbReference>
<proteinExistence type="inferred from homology"/>
<evidence type="ECO:0000256" key="5">
    <source>
        <dbReference type="ARBA" id="ARBA00022630"/>
    </source>
</evidence>
<dbReference type="GO" id="GO:0005789">
    <property type="term" value="C:endoplasmic reticulum membrane"/>
    <property type="evidence" value="ECO:0007669"/>
    <property type="project" value="UniProtKB-SubCell"/>
</dbReference>
<dbReference type="EMBL" id="MCFD01000001">
    <property type="protein sequence ID" value="ORX74996.1"/>
    <property type="molecule type" value="Genomic_DNA"/>
</dbReference>
<accession>A0A1Y1WP09</accession>
<dbReference type="EC" id="1.14.14.17" evidence="4 9"/>
<evidence type="ECO:0000259" key="10">
    <source>
        <dbReference type="Pfam" id="PF08491"/>
    </source>
</evidence>
<dbReference type="Proteomes" id="UP000193922">
    <property type="component" value="Unassembled WGS sequence"/>
</dbReference>
<dbReference type="PANTHER" id="PTHR10835:SF0">
    <property type="entry name" value="SQUALENE MONOOXYGENASE"/>
    <property type="match status" value="1"/>
</dbReference>
<keyword evidence="9" id="KW-1133">Transmembrane helix</keyword>
<dbReference type="UniPathway" id="UPA00767">
    <property type="reaction ID" value="UER00752"/>
</dbReference>
<keyword evidence="8 9" id="KW-0472">Membrane</keyword>
<dbReference type="InterPro" id="IPR036188">
    <property type="entry name" value="FAD/NAD-bd_sf"/>
</dbReference>
<keyword evidence="12" id="KW-1185">Reference proteome</keyword>
<keyword evidence="5 9" id="KW-0285">Flavoprotein</keyword>
<comment type="caution">
    <text evidence="11">The sequence shown here is derived from an EMBL/GenBank/DDBJ whole genome shotgun (WGS) entry which is preliminary data.</text>
</comment>
<dbReference type="OrthoDB" id="1678617at2759"/>
<keyword evidence="9" id="KW-0256">Endoplasmic reticulum</keyword>
<sequence length="548" mass="60693">MTADAVQVMDENENWPTQGAYEFAEFYNSREQIVTFDQMDAEVMTRNYDFVVIGAGPVGAALAFRIAKDHPDRSILLVEKNWNEPDRFVGELMQPAGCQALERLGLGSVFKGIGGVPVHGYYVAYKGKHIYIPYMKEPGSEKRFKGVSFHHGRLVMQIRAAAKSRPNITCLEASVTELIADYALVNGEQTMTTVRGVRIGPVHSKPEGDKSYAVMPKLTLVCDGITSQFRKILNEKPIHLLSHFCALLIEHEPVRSSEFFDGPEGATTHVATPQSPDVNPLPMPHNGHVLLDGVGPLLLYQLSETETRVLADIPGSSLPSDASGKLRTILRSSLANAAPKDRYPGLNALLLDTIDKSKRIRVIGNKFIPAVNNRINGAVWIGDALNVRHPLTGGGMTVGHWDCVLFADLLKEFNYDDPRDMQRLKAKWYWQRRPRALVVNALSVSLHALFAAESKELGLLREACFVYLGRGGRATMDPSGFLSGLVAKPHMLFYHFFAVAFLAVQLRISGTSTAYKGGNLLYRIFTAFYTLWVAACVLVPNMWAELHP</sequence>
<feature type="domain" description="Squalene epoxidase" evidence="10">
    <location>
        <begin position="281"/>
        <end position="510"/>
    </location>
</feature>
<dbReference type="GeneID" id="63803021"/>
<feature type="transmembrane region" description="Helical" evidence="9">
    <location>
        <begin position="491"/>
        <end position="508"/>
    </location>
</feature>
<dbReference type="STRING" id="61395.A0A1Y1WP09"/>
<gene>
    <name evidence="11" type="ORF">DL89DRAFT_264787</name>
</gene>
<feature type="transmembrane region" description="Helical" evidence="9">
    <location>
        <begin position="520"/>
        <end position="543"/>
    </location>
</feature>
<dbReference type="SUPFAM" id="SSF51905">
    <property type="entry name" value="FAD/NAD(P)-binding domain"/>
    <property type="match status" value="1"/>
</dbReference>
<dbReference type="Pfam" id="PF08491">
    <property type="entry name" value="SE"/>
    <property type="match status" value="2"/>
</dbReference>
<comment type="subcellular location">
    <subcellularLocation>
        <location evidence="9">Endoplasmic reticulum membrane</location>
        <topology evidence="9">Multi-pass membrane protein</topology>
    </subcellularLocation>
    <subcellularLocation>
        <location evidence="2">Microsome membrane</location>
        <topology evidence="2">Multi-pass membrane protein</topology>
    </subcellularLocation>
</comment>